<evidence type="ECO:0000256" key="6">
    <source>
        <dbReference type="ARBA" id="ARBA00023102"/>
    </source>
</evidence>
<dbReference type="Proteomes" id="UP000214596">
    <property type="component" value="Unassembled WGS sequence"/>
</dbReference>
<evidence type="ECO:0000256" key="2">
    <source>
        <dbReference type="ARBA" id="ARBA00011152"/>
    </source>
</evidence>
<dbReference type="InterPro" id="IPR017926">
    <property type="entry name" value="GATASE"/>
</dbReference>
<dbReference type="PANTHER" id="PTHR42701">
    <property type="entry name" value="IMIDAZOLE GLYCEROL PHOSPHATE SYNTHASE SUBUNIT HISH"/>
    <property type="match status" value="1"/>
</dbReference>
<keyword evidence="4" id="KW-0378">Hydrolase</keyword>
<sequence>MIDTGCANVSSVKFAIERLGYDVTISKDPQVVLSADKLFLPGVGTASEAMKNLEERDLINLVKQVEKPLLGICLGMQ</sequence>
<comment type="catalytic activity">
    <reaction evidence="8">
        <text>5-[(5-phospho-1-deoxy-D-ribulos-1-ylimino)methylamino]-1-(5-phospho-beta-D-ribosyl)imidazole-4-carboxamide + L-glutamine = D-erythro-1-(imidazol-4-yl)glycerol 3-phosphate + 5-amino-1-(5-phospho-beta-D-ribosyl)imidazole-4-carboxamide + L-glutamate + H(+)</text>
        <dbReference type="Rhea" id="RHEA:24793"/>
        <dbReference type="ChEBI" id="CHEBI:15378"/>
        <dbReference type="ChEBI" id="CHEBI:29985"/>
        <dbReference type="ChEBI" id="CHEBI:58278"/>
        <dbReference type="ChEBI" id="CHEBI:58359"/>
        <dbReference type="ChEBI" id="CHEBI:58475"/>
        <dbReference type="ChEBI" id="CHEBI:58525"/>
        <dbReference type="EC" id="4.3.2.10"/>
    </reaction>
</comment>
<dbReference type="InterPro" id="IPR029062">
    <property type="entry name" value="Class_I_gatase-like"/>
</dbReference>
<comment type="catalytic activity">
    <reaction evidence="9">
        <text>L-glutamine + H2O = L-glutamate + NH4(+)</text>
        <dbReference type="Rhea" id="RHEA:15889"/>
        <dbReference type="ChEBI" id="CHEBI:15377"/>
        <dbReference type="ChEBI" id="CHEBI:28938"/>
        <dbReference type="ChEBI" id="CHEBI:29985"/>
        <dbReference type="ChEBI" id="CHEBI:58359"/>
        <dbReference type="EC" id="3.5.1.2"/>
    </reaction>
</comment>
<dbReference type="EMBL" id="NIXT01005454">
    <property type="protein sequence ID" value="OXE10171.1"/>
    <property type="molecule type" value="Genomic_DNA"/>
</dbReference>
<evidence type="ECO:0000256" key="3">
    <source>
        <dbReference type="ARBA" id="ARBA00022605"/>
    </source>
</evidence>
<dbReference type="Gene3D" id="3.40.50.880">
    <property type="match status" value="1"/>
</dbReference>
<comment type="pathway">
    <text evidence="1">Amino-acid biosynthesis; L-histidine biosynthesis; L-histidine from 5-phospho-alpha-D-ribose 1-diphosphate: step 5/9.</text>
</comment>
<evidence type="ECO:0000313" key="11">
    <source>
        <dbReference type="EMBL" id="OXE10171.1"/>
    </source>
</evidence>
<dbReference type="PROSITE" id="PS51273">
    <property type="entry name" value="GATASE_TYPE_1"/>
    <property type="match status" value="1"/>
</dbReference>
<evidence type="ECO:0000313" key="12">
    <source>
        <dbReference type="Proteomes" id="UP000214596"/>
    </source>
</evidence>
<evidence type="ECO:0000256" key="1">
    <source>
        <dbReference type="ARBA" id="ARBA00005091"/>
    </source>
</evidence>
<evidence type="ECO:0000256" key="8">
    <source>
        <dbReference type="ARBA" id="ARBA00047838"/>
    </source>
</evidence>
<dbReference type="GO" id="GO:0016829">
    <property type="term" value="F:lyase activity"/>
    <property type="evidence" value="ECO:0007669"/>
    <property type="project" value="UniProtKB-KW"/>
</dbReference>
<evidence type="ECO:0000256" key="4">
    <source>
        <dbReference type="ARBA" id="ARBA00022801"/>
    </source>
</evidence>
<gene>
    <name evidence="11" type="ORF">CA163_38920</name>
</gene>
<dbReference type="Pfam" id="PF00117">
    <property type="entry name" value="GATase"/>
    <property type="match status" value="1"/>
</dbReference>
<evidence type="ECO:0000256" key="5">
    <source>
        <dbReference type="ARBA" id="ARBA00022962"/>
    </source>
</evidence>
<dbReference type="GO" id="GO:0000107">
    <property type="term" value="F:imidazoleglycerol-phosphate synthase activity"/>
    <property type="evidence" value="ECO:0007669"/>
    <property type="project" value="TreeGrafter"/>
</dbReference>
<evidence type="ECO:0000259" key="10">
    <source>
        <dbReference type="Pfam" id="PF00117"/>
    </source>
</evidence>
<dbReference type="GO" id="GO:0000105">
    <property type="term" value="P:L-histidine biosynthetic process"/>
    <property type="evidence" value="ECO:0007669"/>
    <property type="project" value="UniProtKB-UniPathway"/>
</dbReference>
<protein>
    <submittedName>
        <fullName evidence="11">Imidazole glycerol phosphate synthase subunit HisH</fullName>
    </submittedName>
</protein>
<feature type="non-terminal residue" evidence="11">
    <location>
        <position position="77"/>
    </location>
</feature>
<keyword evidence="6" id="KW-0368">Histidine biosynthesis</keyword>
<accession>A0A227HYB7</accession>
<name>A0A227HYB7_VIBPH</name>
<proteinExistence type="predicted"/>
<keyword evidence="5" id="KW-0315">Glutamine amidotransferase</keyword>
<keyword evidence="7" id="KW-0456">Lyase</keyword>
<dbReference type="InterPro" id="IPR010139">
    <property type="entry name" value="Imidazole-glycPsynth_HisH"/>
</dbReference>
<dbReference type="UniPathway" id="UPA00031">
    <property type="reaction ID" value="UER00010"/>
</dbReference>
<feature type="domain" description="Glutamine amidotransferase" evidence="10">
    <location>
        <begin position="2"/>
        <end position="77"/>
    </location>
</feature>
<reference evidence="11 12" key="1">
    <citation type="journal article" date="2017" name="Appl. Environ. Microbiol.">
        <title>Parallel evolution of two clades of a major Atlantic endemic Vibrio parahaemolyticus pathogen lineage by independent acquisition of related pathogenicity islands.</title>
        <authorList>
            <person name="Xu F."/>
            <person name="Gonzalez-Escalona N."/>
            <person name="Drees K.P."/>
            <person name="Sebra R.P."/>
            <person name="Cooper V.S."/>
            <person name="Jones S.H."/>
            <person name="Whistler C.A."/>
        </authorList>
    </citation>
    <scope>NUCLEOTIDE SEQUENCE [LARGE SCALE GENOMIC DNA]</scope>
    <source>
        <strain evidence="11 12">MAVP-3</strain>
    </source>
</reference>
<dbReference type="AlphaFoldDB" id="A0A227HYB7"/>
<dbReference type="SUPFAM" id="SSF52317">
    <property type="entry name" value="Class I glutamine amidotransferase-like"/>
    <property type="match status" value="1"/>
</dbReference>
<keyword evidence="3" id="KW-0028">Amino-acid biosynthesis</keyword>
<dbReference type="PANTHER" id="PTHR42701:SF1">
    <property type="entry name" value="IMIDAZOLE GLYCEROL PHOSPHATE SYNTHASE SUBUNIT HISH"/>
    <property type="match status" value="1"/>
</dbReference>
<comment type="subunit">
    <text evidence="2">Heterodimer of HisH and HisF.</text>
</comment>
<evidence type="ECO:0000256" key="7">
    <source>
        <dbReference type="ARBA" id="ARBA00023239"/>
    </source>
</evidence>
<evidence type="ECO:0000256" key="9">
    <source>
        <dbReference type="ARBA" id="ARBA00049534"/>
    </source>
</evidence>
<dbReference type="GO" id="GO:0004359">
    <property type="term" value="F:glutaminase activity"/>
    <property type="evidence" value="ECO:0007669"/>
    <property type="project" value="UniProtKB-EC"/>
</dbReference>
<organism evidence="11 12">
    <name type="scientific">Vibrio parahaemolyticus</name>
    <dbReference type="NCBI Taxonomy" id="670"/>
    <lineage>
        <taxon>Bacteria</taxon>
        <taxon>Pseudomonadati</taxon>
        <taxon>Pseudomonadota</taxon>
        <taxon>Gammaproteobacteria</taxon>
        <taxon>Vibrionales</taxon>
        <taxon>Vibrionaceae</taxon>
        <taxon>Vibrio</taxon>
    </lineage>
</organism>
<comment type="caution">
    <text evidence="11">The sequence shown here is derived from an EMBL/GenBank/DDBJ whole genome shotgun (WGS) entry which is preliminary data.</text>
</comment>